<dbReference type="EMBL" id="NGMO01000003">
    <property type="protein sequence ID" value="OTP10403.1"/>
    <property type="molecule type" value="Genomic_DNA"/>
</dbReference>
<dbReference type="Pfam" id="PF05339">
    <property type="entry name" value="DUF739"/>
    <property type="match status" value="1"/>
</dbReference>
<reference evidence="1 2" key="1">
    <citation type="submission" date="2017-05" db="EMBL/GenBank/DDBJ databases">
        <title>The Genome Sequence of Enterococcus sp. 10A9_DIV0425.</title>
        <authorList>
            <consortium name="The Broad Institute Genomics Platform"/>
            <consortium name="The Broad Institute Genomic Center for Infectious Diseases"/>
            <person name="Earl A."/>
            <person name="Manson A."/>
            <person name="Schwartman J."/>
            <person name="Gilmore M."/>
            <person name="Abouelleil A."/>
            <person name="Cao P."/>
            <person name="Chapman S."/>
            <person name="Cusick C."/>
            <person name="Shea T."/>
            <person name="Young S."/>
            <person name="Neafsey D."/>
            <person name="Nusbaum C."/>
            <person name="Birren B."/>
        </authorList>
    </citation>
    <scope>NUCLEOTIDE SEQUENCE [LARGE SCALE GENOMIC DNA]</scope>
    <source>
        <strain evidence="1 2">10A9_DIV0425</strain>
    </source>
</reference>
<keyword evidence="2" id="KW-1185">Reference proteome</keyword>
<gene>
    <name evidence="1" type="ORF">A5844_002103</name>
</gene>
<evidence type="ECO:0008006" key="3">
    <source>
        <dbReference type="Google" id="ProtNLM"/>
    </source>
</evidence>
<comment type="caution">
    <text evidence="1">The sequence shown here is derived from an EMBL/GenBank/DDBJ whole genome shotgun (WGS) entry which is preliminary data.</text>
</comment>
<proteinExistence type="predicted"/>
<evidence type="ECO:0000313" key="1">
    <source>
        <dbReference type="EMBL" id="OTP10403.1"/>
    </source>
</evidence>
<dbReference type="Proteomes" id="UP000194933">
    <property type="component" value="Unassembled WGS sequence"/>
</dbReference>
<protein>
    <recommendedName>
        <fullName evidence="3">Repressor</fullName>
    </recommendedName>
</protein>
<evidence type="ECO:0000313" key="2">
    <source>
        <dbReference type="Proteomes" id="UP000194933"/>
    </source>
</evidence>
<name>A0A242K0C1_9ENTE</name>
<sequence>MCYDYSSLLGKIVEKYGTQFNFAIAMGLSERSISLKLNDKVPWKDNEIMKASKLLDLDMTDIHKYFFKEKVQIF</sequence>
<dbReference type="AlphaFoldDB" id="A0A242K0C1"/>
<dbReference type="RefSeq" id="WP_086285147.1">
    <property type="nucleotide sequence ID" value="NZ_NGMO01000003.1"/>
</dbReference>
<accession>A0A242K0C1</accession>
<dbReference type="STRING" id="1987383.A5844_002103"/>
<organism evidence="1 2">
    <name type="scientific">Candidatus Enterococcus wittei</name>
    <dbReference type="NCBI Taxonomy" id="1987383"/>
    <lineage>
        <taxon>Bacteria</taxon>
        <taxon>Bacillati</taxon>
        <taxon>Bacillota</taxon>
        <taxon>Bacilli</taxon>
        <taxon>Lactobacillales</taxon>
        <taxon>Enterococcaceae</taxon>
        <taxon>Enterococcus</taxon>
    </lineage>
</organism>
<dbReference type="InterPro" id="IPR008003">
    <property type="entry name" value="DUF739"/>
</dbReference>